<dbReference type="GO" id="GO:0005737">
    <property type="term" value="C:cytoplasm"/>
    <property type="evidence" value="ECO:0007669"/>
    <property type="project" value="InterPro"/>
</dbReference>
<feature type="compositionally biased region" description="Basic and acidic residues" evidence="5">
    <location>
        <begin position="273"/>
        <end position="283"/>
    </location>
</feature>
<sequence>MTDYNASNKKIKKEKEVVLGYAEKPDDKFYELPFPSKIGGFPVWTDPRYPLDRDKVTCDICQGPMNMLLQLYAPEDDPPEAFHRLPEKNDVCVSRPLEQIKEIGDDDFGEEEEDDDDIEWIRNPDLKCKYFIYYSASTCALCGYSAPLSCDKCNDRHYCSKSHQKRDQTTYSHKATCTGRRNTTKNSNTVGDNDDDNNNLEYTLEALEGLKVNATTNILKSLFPEFEIVSEPEVLPKKNKKKSSKSKDSSNQSDRDADNSDGDDTDNSEDEREIEKTEDSEVDVDREFLMFQKRIAPNPEQILRYIRTPHDDDHDDDDDSEKEILEPLWVSDLNKPNIIHHSSFSSQEKDIPDCELCGSPREIEFQVMPQLLGYLDLDDIASPSSIDWGTLLIYTCPNSCPIPESTQNSIYAREIVWRQNYSPKGINDRYLKAAQGKLSVDKIVSKQFDDVEI</sequence>
<feature type="region of interest" description="Disordered" evidence="5">
    <location>
        <begin position="235"/>
        <end position="283"/>
    </location>
</feature>
<dbReference type="PANTHER" id="PTHR12298:SF4">
    <property type="entry name" value="PROGRAMMED CELL DEATH PROTEIN 2"/>
    <property type="match status" value="1"/>
</dbReference>
<dbReference type="OrthoDB" id="443682at2759"/>
<dbReference type="SUPFAM" id="SSF144232">
    <property type="entry name" value="HIT/MYND zinc finger-like"/>
    <property type="match status" value="1"/>
</dbReference>
<keyword evidence="1" id="KW-0479">Metal-binding</keyword>
<dbReference type="Proteomes" id="UP001150538">
    <property type="component" value="Unassembled WGS sequence"/>
</dbReference>
<evidence type="ECO:0000256" key="4">
    <source>
        <dbReference type="PROSITE-ProRule" id="PRU00134"/>
    </source>
</evidence>
<keyword evidence="3" id="KW-0862">Zinc</keyword>
<evidence type="ECO:0000256" key="5">
    <source>
        <dbReference type="SAM" id="MobiDB-lite"/>
    </source>
</evidence>
<evidence type="ECO:0000313" key="7">
    <source>
        <dbReference type="EMBL" id="KAJ1914300.1"/>
    </source>
</evidence>
<feature type="domain" description="MYND-type" evidence="6">
    <location>
        <begin position="139"/>
        <end position="177"/>
    </location>
</feature>
<dbReference type="AlphaFoldDB" id="A0A9W8DKV6"/>
<feature type="compositionally biased region" description="Polar residues" evidence="5">
    <location>
        <begin position="178"/>
        <end position="191"/>
    </location>
</feature>
<evidence type="ECO:0000313" key="8">
    <source>
        <dbReference type="Proteomes" id="UP001150538"/>
    </source>
</evidence>
<feature type="compositionally biased region" description="Acidic residues" evidence="5">
    <location>
        <begin position="259"/>
        <end position="272"/>
    </location>
</feature>
<feature type="region of interest" description="Disordered" evidence="5">
    <location>
        <begin position="178"/>
        <end position="198"/>
    </location>
</feature>
<proteinExistence type="predicted"/>
<dbReference type="Pfam" id="PF04194">
    <property type="entry name" value="PDCD2_C"/>
    <property type="match status" value="1"/>
</dbReference>
<feature type="compositionally biased region" description="Basic and acidic residues" evidence="5">
    <location>
        <begin position="245"/>
        <end position="258"/>
    </location>
</feature>
<gene>
    <name evidence="7" type="ORF">H4219_004856</name>
</gene>
<keyword evidence="2 4" id="KW-0863">Zinc-finger</keyword>
<keyword evidence="8" id="KW-1185">Reference proteome</keyword>
<dbReference type="GO" id="GO:0008270">
    <property type="term" value="F:zinc ion binding"/>
    <property type="evidence" value="ECO:0007669"/>
    <property type="project" value="UniProtKB-KW"/>
</dbReference>
<evidence type="ECO:0000256" key="1">
    <source>
        <dbReference type="ARBA" id="ARBA00022723"/>
    </source>
</evidence>
<name>A0A9W8DKV6_9FUNG</name>
<dbReference type="EMBL" id="JANBPU010000206">
    <property type="protein sequence ID" value="KAJ1914300.1"/>
    <property type="molecule type" value="Genomic_DNA"/>
</dbReference>
<accession>A0A9W8DKV6</accession>
<dbReference type="InterPro" id="IPR007320">
    <property type="entry name" value="PDCD2_C"/>
</dbReference>
<evidence type="ECO:0000259" key="6">
    <source>
        <dbReference type="PROSITE" id="PS50865"/>
    </source>
</evidence>
<reference evidence="7" key="1">
    <citation type="submission" date="2022-07" db="EMBL/GenBank/DDBJ databases">
        <title>Phylogenomic reconstructions and comparative analyses of Kickxellomycotina fungi.</title>
        <authorList>
            <person name="Reynolds N.K."/>
            <person name="Stajich J.E."/>
            <person name="Barry K."/>
            <person name="Grigoriev I.V."/>
            <person name="Crous P."/>
            <person name="Smith M.E."/>
        </authorList>
    </citation>
    <scope>NUCLEOTIDE SEQUENCE</scope>
    <source>
        <strain evidence="7">NBRC 100468</strain>
    </source>
</reference>
<dbReference type="PROSITE" id="PS01360">
    <property type="entry name" value="ZF_MYND_1"/>
    <property type="match status" value="1"/>
</dbReference>
<protein>
    <recommendedName>
        <fullName evidence="6">MYND-type domain-containing protein</fullName>
    </recommendedName>
</protein>
<evidence type="ECO:0000256" key="2">
    <source>
        <dbReference type="ARBA" id="ARBA00022771"/>
    </source>
</evidence>
<organism evidence="7 8">
    <name type="scientific">Mycoemilia scoparia</name>
    <dbReference type="NCBI Taxonomy" id="417184"/>
    <lineage>
        <taxon>Eukaryota</taxon>
        <taxon>Fungi</taxon>
        <taxon>Fungi incertae sedis</taxon>
        <taxon>Zoopagomycota</taxon>
        <taxon>Kickxellomycotina</taxon>
        <taxon>Kickxellomycetes</taxon>
        <taxon>Kickxellales</taxon>
        <taxon>Kickxellaceae</taxon>
        <taxon>Mycoemilia</taxon>
    </lineage>
</organism>
<dbReference type="PANTHER" id="PTHR12298">
    <property type="entry name" value="PCDC2 PROGRAMMED CELL DEATH PROTEIN 2 -RELATED"/>
    <property type="match status" value="1"/>
</dbReference>
<dbReference type="PROSITE" id="PS50865">
    <property type="entry name" value="ZF_MYND_2"/>
    <property type="match status" value="1"/>
</dbReference>
<evidence type="ECO:0000256" key="3">
    <source>
        <dbReference type="ARBA" id="ARBA00022833"/>
    </source>
</evidence>
<comment type="caution">
    <text evidence="7">The sequence shown here is derived from an EMBL/GenBank/DDBJ whole genome shotgun (WGS) entry which is preliminary data.</text>
</comment>
<dbReference type="InterPro" id="IPR002893">
    <property type="entry name" value="Znf_MYND"/>
</dbReference>
<dbReference type="Gene3D" id="6.10.140.2220">
    <property type="match status" value="1"/>
</dbReference>